<dbReference type="KEGG" id="run:DR864_24595"/>
<evidence type="ECO:0000313" key="3">
    <source>
        <dbReference type="Proteomes" id="UP000251993"/>
    </source>
</evidence>
<dbReference type="InterPro" id="IPR011042">
    <property type="entry name" value="6-blade_b-propeller_TolB-like"/>
</dbReference>
<dbReference type="InterPro" id="IPR011041">
    <property type="entry name" value="Quinoprot_gluc/sorb_DH_b-prop"/>
</dbReference>
<sequence length="507" mass="54515">MKTIYIFLIPVFFVLNGFGQTPPSVTPTSAFINYGSNVTLTATGCAGTVNWSTGQTGASISVSPKQSARFTATCTSGMQTSGASNSVLVQVGLTTSPCNSNVTVSSNLSNIGYRYESSNYISGTGDIEANASVQFKAQNYVQLNPGFETKSGSVFKAFTGKCTELQTREVLTGRQIPWEILWGPDDFIWMTERDGKISRVNPQTSAVQTLITISDVFSNGEGGLLGMVLHPDFANNPYVYVSYNYSIDNTVSGMRVKVVRFTYNSGIATLGSPLILVQNILGNSTHDGSRLVITPELKLFVTTGDAQDLSAPQNDTNLNGKILRMNLDGSVPADNPIAGSLVWSKGHRNPQGLVYANGKLYCSSHGAGIEDEINLIQQSGNYGWPNVEGFCNTPSEITFCNANSVIEPIFSSGTGGTWAFCGLDYYNNDAYPRWKGHLLLVSLKNQTLYSLKVSADGNTVEGPANLYLVNQFGRLRDIAIAPNGKVYLCTSNGGNADKIIEITPIVE</sequence>
<dbReference type="PANTHER" id="PTHR19328">
    <property type="entry name" value="HEDGEHOG-INTERACTING PROTEIN"/>
    <property type="match status" value="1"/>
</dbReference>
<reference evidence="2 3" key="1">
    <citation type="submission" date="2018-07" db="EMBL/GenBank/DDBJ databases">
        <title>Genome sequencing of Runella.</title>
        <authorList>
            <person name="Baek M.-G."/>
            <person name="Yi H."/>
        </authorList>
    </citation>
    <scope>NUCLEOTIDE SEQUENCE [LARGE SCALE GENOMIC DNA]</scope>
    <source>
        <strain evidence="2 3">HYN0085</strain>
    </source>
</reference>
<protein>
    <recommendedName>
        <fullName evidence="1">Glucose/Sorbosone dehydrogenase domain-containing protein</fullName>
    </recommendedName>
</protein>
<dbReference type="EMBL" id="CP030850">
    <property type="protein sequence ID" value="AXE20685.1"/>
    <property type="molecule type" value="Genomic_DNA"/>
</dbReference>
<accession>A0A344TPW4</accession>
<dbReference type="RefSeq" id="WP_114069448.1">
    <property type="nucleotide sequence ID" value="NZ_CP030850.1"/>
</dbReference>
<dbReference type="SUPFAM" id="SSF50952">
    <property type="entry name" value="Soluble quinoprotein glucose dehydrogenase"/>
    <property type="match status" value="1"/>
</dbReference>
<dbReference type="Gene3D" id="2.120.10.30">
    <property type="entry name" value="TolB, C-terminal domain"/>
    <property type="match status" value="1"/>
</dbReference>
<dbReference type="OrthoDB" id="9770043at2"/>
<feature type="domain" description="Glucose/Sorbosone dehydrogenase" evidence="1">
    <location>
        <begin position="175"/>
        <end position="493"/>
    </location>
</feature>
<gene>
    <name evidence="2" type="ORF">DR864_24595</name>
</gene>
<dbReference type="PANTHER" id="PTHR19328:SF13">
    <property type="entry name" value="HIPL1 PROTEIN"/>
    <property type="match status" value="1"/>
</dbReference>
<dbReference type="Pfam" id="PF07995">
    <property type="entry name" value="GSDH"/>
    <property type="match status" value="1"/>
</dbReference>
<dbReference type="Proteomes" id="UP000251993">
    <property type="component" value="Chromosome"/>
</dbReference>
<dbReference type="InterPro" id="IPR012938">
    <property type="entry name" value="Glc/Sorbosone_DH"/>
</dbReference>
<keyword evidence="3" id="KW-1185">Reference proteome</keyword>
<proteinExistence type="predicted"/>
<evidence type="ECO:0000313" key="2">
    <source>
        <dbReference type="EMBL" id="AXE20685.1"/>
    </source>
</evidence>
<dbReference type="AlphaFoldDB" id="A0A344TPW4"/>
<dbReference type="InterPro" id="IPR055015">
    <property type="entry name" value="GCX_COOH"/>
</dbReference>
<dbReference type="NCBIfam" id="NF045639">
    <property type="entry name" value="GCX_COOH"/>
    <property type="match status" value="1"/>
</dbReference>
<evidence type="ECO:0000259" key="1">
    <source>
        <dbReference type="Pfam" id="PF07995"/>
    </source>
</evidence>
<organism evidence="2 3">
    <name type="scientific">Runella rosea</name>
    <dbReference type="NCBI Taxonomy" id="2259595"/>
    <lineage>
        <taxon>Bacteria</taxon>
        <taxon>Pseudomonadati</taxon>
        <taxon>Bacteroidota</taxon>
        <taxon>Cytophagia</taxon>
        <taxon>Cytophagales</taxon>
        <taxon>Spirosomataceae</taxon>
        <taxon>Runella</taxon>
    </lineage>
</organism>
<name>A0A344TPW4_9BACT</name>